<keyword evidence="2" id="KW-0963">Cytoplasm</keyword>
<dbReference type="PROSITE" id="PS00388">
    <property type="entry name" value="PROTEASOME_ALPHA_1"/>
    <property type="match status" value="1"/>
</dbReference>
<dbReference type="InterPro" id="IPR001353">
    <property type="entry name" value="Proteasome_sua/b"/>
</dbReference>
<comment type="similarity">
    <text evidence="2">Belongs to the peptidase T1A family.</text>
</comment>
<dbReference type="Pfam" id="PF10584">
    <property type="entry name" value="Proteasome_A_N"/>
    <property type="match status" value="1"/>
</dbReference>
<dbReference type="SUPFAM" id="SSF56235">
    <property type="entry name" value="N-terminal nucleophile aminohydrolases (Ntn hydrolases)"/>
    <property type="match status" value="1"/>
</dbReference>
<protein>
    <recommendedName>
        <fullName evidence="2">Proteasome subunit alpha type</fullName>
    </recommendedName>
</protein>
<dbReference type="InterPro" id="IPR050115">
    <property type="entry name" value="Proteasome_alpha"/>
</dbReference>
<dbReference type="PANTHER" id="PTHR11599">
    <property type="entry name" value="PROTEASOME SUBUNIT ALPHA/BETA"/>
    <property type="match status" value="1"/>
</dbReference>
<name>A0A9Q0LEV1_ANAIG</name>
<sequence length="181" mass="20617">MFLTRSEYDRGVNTFSPEGRLFQVEYAIEAIKLGTTSIGIRTDEGVVLVVEKRLSSPLLESTSIEKIMKIDEHIGCAMSGLTACVKKPGQCQKTESKFFLFFFHFLFFHMLEEEKIDINKRIRLISHFSEIRNISSVTEKAAKVYLIGQTEKSQSHREVSVSFLAFFSVSSSKSSYSFETK</sequence>
<dbReference type="Gene3D" id="3.60.20.10">
    <property type="entry name" value="Glutamine Phosphoribosylpyrophosphate, subunit 1, domain 1"/>
    <property type="match status" value="1"/>
</dbReference>
<dbReference type="InterPro" id="IPR029055">
    <property type="entry name" value="Ntn_hydrolases_N"/>
</dbReference>
<dbReference type="GO" id="GO:0006511">
    <property type="term" value="P:ubiquitin-dependent protein catabolic process"/>
    <property type="evidence" value="ECO:0007669"/>
    <property type="project" value="InterPro"/>
</dbReference>
<gene>
    <name evidence="4" type="ORF">M0811_10276</name>
</gene>
<dbReference type="SMART" id="SM00948">
    <property type="entry name" value="Proteasome_A_N"/>
    <property type="match status" value="1"/>
</dbReference>
<keyword evidence="1 2" id="KW-0647">Proteasome</keyword>
<proteinExistence type="inferred from homology"/>
<evidence type="ECO:0000256" key="2">
    <source>
        <dbReference type="RuleBase" id="RU000551"/>
    </source>
</evidence>
<evidence type="ECO:0000313" key="4">
    <source>
        <dbReference type="EMBL" id="KAJ5071433.1"/>
    </source>
</evidence>
<evidence type="ECO:0000313" key="5">
    <source>
        <dbReference type="Proteomes" id="UP001149090"/>
    </source>
</evidence>
<feature type="domain" description="Proteasome alpha-type subunits" evidence="3">
    <location>
        <begin position="8"/>
        <end position="30"/>
    </location>
</feature>
<comment type="subcellular location">
    <subcellularLocation>
        <location evidence="2">Cytoplasm</location>
    </subcellularLocation>
    <subcellularLocation>
        <location evidence="2">Nucleus</location>
    </subcellularLocation>
</comment>
<evidence type="ECO:0000259" key="3">
    <source>
        <dbReference type="PROSITE" id="PS00388"/>
    </source>
</evidence>
<accession>A0A9Q0LEV1</accession>
<dbReference type="GO" id="GO:0005737">
    <property type="term" value="C:cytoplasm"/>
    <property type="evidence" value="ECO:0007669"/>
    <property type="project" value="UniProtKB-SubCell"/>
</dbReference>
<evidence type="ECO:0000256" key="1">
    <source>
        <dbReference type="ARBA" id="ARBA00022942"/>
    </source>
</evidence>
<dbReference type="InterPro" id="IPR000426">
    <property type="entry name" value="Proteasome_asu_N"/>
</dbReference>
<organism evidence="4 5">
    <name type="scientific">Anaeramoeba ignava</name>
    <name type="common">Anaerobic marine amoeba</name>
    <dbReference type="NCBI Taxonomy" id="1746090"/>
    <lineage>
        <taxon>Eukaryota</taxon>
        <taxon>Metamonada</taxon>
        <taxon>Anaeramoebidae</taxon>
        <taxon>Anaeramoeba</taxon>
    </lineage>
</organism>
<comment type="caution">
    <text evidence="4">The sequence shown here is derived from an EMBL/GenBank/DDBJ whole genome shotgun (WGS) entry which is preliminary data.</text>
</comment>
<dbReference type="GO" id="GO:0019773">
    <property type="term" value="C:proteasome core complex, alpha-subunit complex"/>
    <property type="evidence" value="ECO:0007669"/>
    <property type="project" value="InterPro"/>
</dbReference>
<dbReference type="EMBL" id="JAPDFW010000088">
    <property type="protein sequence ID" value="KAJ5071433.1"/>
    <property type="molecule type" value="Genomic_DNA"/>
</dbReference>
<keyword evidence="5" id="KW-1185">Reference proteome</keyword>
<comment type="subunit">
    <text evidence="2">The 26S proteasome consists of a 20S proteasome core and two 19S regulatory subunits.</text>
</comment>
<reference evidence="4" key="1">
    <citation type="submission" date="2022-10" db="EMBL/GenBank/DDBJ databases">
        <title>Novel sulphate-reducing endosymbionts in the free-living metamonad Anaeramoeba.</title>
        <authorList>
            <person name="Jerlstrom-Hultqvist J."/>
            <person name="Cepicka I."/>
            <person name="Gallot-Lavallee L."/>
            <person name="Salas-Leiva D."/>
            <person name="Curtis B.A."/>
            <person name="Zahonova K."/>
            <person name="Pipaliya S."/>
            <person name="Dacks J."/>
            <person name="Roger A.J."/>
        </authorList>
    </citation>
    <scope>NUCLEOTIDE SEQUENCE</scope>
    <source>
        <strain evidence="4">BMAN</strain>
    </source>
</reference>
<dbReference type="OrthoDB" id="431557at2759"/>
<dbReference type="AlphaFoldDB" id="A0A9Q0LEV1"/>
<dbReference type="Pfam" id="PF00227">
    <property type="entry name" value="Proteasome"/>
    <property type="match status" value="1"/>
</dbReference>
<dbReference type="Proteomes" id="UP001149090">
    <property type="component" value="Unassembled WGS sequence"/>
</dbReference>
<keyword evidence="2" id="KW-0539">Nucleus</keyword>
<dbReference type="GO" id="GO:0005634">
    <property type="term" value="C:nucleus"/>
    <property type="evidence" value="ECO:0007669"/>
    <property type="project" value="UniProtKB-SubCell"/>
</dbReference>